<dbReference type="Gene3D" id="1.10.167.10">
    <property type="entry name" value="Regulator of G-protein Signalling 4, domain 2"/>
    <property type="match status" value="1"/>
</dbReference>
<dbReference type="InterPro" id="IPR044926">
    <property type="entry name" value="RGS_subdomain_2"/>
</dbReference>
<feature type="transmembrane region" description="Helical" evidence="1">
    <location>
        <begin position="56"/>
        <end position="83"/>
    </location>
</feature>
<protein>
    <recommendedName>
        <fullName evidence="4">RGS domain-containing protein</fullName>
    </recommendedName>
</protein>
<dbReference type="InterPro" id="IPR036305">
    <property type="entry name" value="RGS_sf"/>
</dbReference>
<dbReference type="SUPFAM" id="SSF48097">
    <property type="entry name" value="Regulator of G-protein signaling, RGS"/>
    <property type="match status" value="1"/>
</dbReference>
<feature type="transmembrane region" description="Helical" evidence="1">
    <location>
        <begin position="242"/>
        <end position="266"/>
    </location>
</feature>
<gene>
    <name evidence="2" type="ORF">PMG11_08310</name>
</gene>
<name>A0A0F7TSE0_PENBI</name>
<accession>A0A0F7TSE0</accession>
<dbReference type="OrthoDB" id="5313079at2759"/>
<feature type="transmembrane region" description="Helical" evidence="1">
    <location>
        <begin position="20"/>
        <end position="44"/>
    </location>
</feature>
<evidence type="ECO:0000256" key="1">
    <source>
        <dbReference type="SAM" id="Phobius"/>
    </source>
</evidence>
<feature type="transmembrane region" description="Helical" evidence="1">
    <location>
        <begin position="158"/>
        <end position="179"/>
    </location>
</feature>
<proteinExistence type="predicted"/>
<keyword evidence="1" id="KW-0472">Membrane</keyword>
<keyword evidence="1" id="KW-1133">Transmembrane helix</keyword>
<feature type="transmembrane region" description="Helical" evidence="1">
    <location>
        <begin position="89"/>
        <end position="110"/>
    </location>
</feature>
<evidence type="ECO:0000313" key="3">
    <source>
        <dbReference type="Proteomes" id="UP000042958"/>
    </source>
</evidence>
<dbReference type="EMBL" id="CDHK01000007">
    <property type="protein sequence ID" value="CEJ59698.1"/>
    <property type="molecule type" value="Genomic_DNA"/>
</dbReference>
<sequence length="573" mass="64876">MGSELGVDANSKAELNLTPVSIWWVCWTCVWTTVIAIGMVYLIIHRNSTPLRLRGIGLSLSAIILLHLYWTSVQLGLLVGSLIPGNAEFWIMGTLLPCGIALFHTSNSRFIHVANLQKRYTRPNSRLVGLPYGNTAFEPKASKGLIDRFRRLDYTTKSIITVGFAMFLQIFLTALMYILSRKWHRSWGISGTEVTGTAMQQRFEMGRGWEWWPGVFWQFFWSWIVAPIILWKSREIHDTQGWRVQTIGCALASLHATPLWLIALYVPAMEVVNKYWIPPQWICLSIVFIEIFTVLLPCWEVFRHQSLHQETLDLIADWESKQNAAPETKSLKSATATVESMMSGSVKTDTSDESVMTMPALEYVLDRDPASLQNFSALHDFSGENIAFLTSVAQWKSSLQDASDVEEEEDLKEMLQERYNAALSIYAEFVSHHAEFPINLCFQDLSKLENIFEGAARIIYGDEPEMNQIAPFDIPSFSRLPSAMSSDASEKEIHVKASVLRDHVWYWGEVPEDFVNCGLGANVFDDAVKAVKYLVLTNTWPRFVRSRSTTSRLPGTTAGGGFDVELARARHVK</sequence>
<keyword evidence="3" id="KW-1185">Reference proteome</keyword>
<dbReference type="Proteomes" id="UP000042958">
    <property type="component" value="Unassembled WGS sequence"/>
</dbReference>
<evidence type="ECO:0008006" key="4">
    <source>
        <dbReference type="Google" id="ProtNLM"/>
    </source>
</evidence>
<feature type="transmembrane region" description="Helical" evidence="1">
    <location>
        <begin position="211"/>
        <end position="230"/>
    </location>
</feature>
<feature type="transmembrane region" description="Helical" evidence="1">
    <location>
        <begin position="278"/>
        <end position="299"/>
    </location>
</feature>
<reference evidence="3" key="1">
    <citation type="journal article" date="2015" name="Genome Announc.">
        <title>Draft genome sequence of the fungus Penicillium brasilianum MG11.</title>
        <authorList>
            <person name="Horn F."/>
            <person name="Linde J."/>
            <person name="Mattern D.J."/>
            <person name="Walther G."/>
            <person name="Guthke R."/>
            <person name="Brakhage A.A."/>
            <person name="Valiante V."/>
        </authorList>
    </citation>
    <scope>NUCLEOTIDE SEQUENCE [LARGE SCALE GENOMIC DNA]</scope>
    <source>
        <strain evidence="3">MG11</strain>
    </source>
</reference>
<dbReference type="AlphaFoldDB" id="A0A0F7TSE0"/>
<dbReference type="STRING" id="104259.A0A0F7TSE0"/>
<keyword evidence="1" id="KW-0812">Transmembrane</keyword>
<organism evidence="2 3">
    <name type="scientific">Penicillium brasilianum</name>
    <dbReference type="NCBI Taxonomy" id="104259"/>
    <lineage>
        <taxon>Eukaryota</taxon>
        <taxon>Fungi</taxon>
        <taxon>Dikarya</taxon>
        <taxon>Ascomycota</taxon>
        <taxon>Pezizomycotina</taxon>
        <taxon>Eurotiomycetes</taxon>
        <taxon>Eurotiomycetidae</taxon>
        <taxon>Eurotiales</taxon>
        <taxon>Aspergillaceae</taxon>
        <taxon>Penicillium</taxon>
    </lineage>
</organism>
<evidence type="ECO:0000313" key="2">
    <source>
        <dbReference type="EMBL" id="CEJ59698.1"/>
    </source>
</evidence>